<dbReference type="Proteomes" id="UP001603857">
    <property type="component" value="Unassembled WGS sequence"/>
</dbReference>
<comment type="caution">
    <text evidence="2">The sequence shown here is derived from an EMBL/GenBank/DDBJ whole genome shotgun (WGS) entry which is preliminary data.</text>
</comment>
<gene>
    <name evidence="2" type="ORF">Fmac_026577</name>
</gene>
<evidence type="ECO:0000313" key="3">
    <source>
        <dbReference type="Proteomes" id="UP001603857"/>
    </source>
</evidence>
<organism evidence="2 3">
    <name type="scientific">Flemingia macrophylla</name>
    <dbReference type="NCBI Taxonomy" id="520843"/>
    <lineage>
        <taxon>Eukaryota</taxon>
        <taxon>Viridiplantae</taxon>
        <taxon>Streptophyta</taxon>
        <taxon>Embryophyta</taxon>
        <taxon>Tracheophyta</taxon>
        <taxon>Spermatophyta</taxon>
        <taxon>Magnoliopsida</taxon>
        <taxon>eudicotyledons</taxon>
        <taxon>Gunneridae</taxon>
        <taxon>Pentapetalae</taxon>
        <taxon>rosids</taxon>
        <taxon>fabids</taxon>
        <taxon>Fabales</taxon>
        <taxon>Fabaceae</taxon>
        <taxon>Papilionoideae</taxon>
        <taxon>50 kb inversion clade</taxon>
        <taxon>NPAAA clade</taxon>
        <taxon>indigoferoid/millettioid clade</taxon>
        <taxon>Phaseoleae</taxon>
        <taxon>Flemingia</taxon>
    </lineage>
</organism>
<feature type="compositionally biased region" description="Polar residues" evidence="1">
    <location>
        <begin position="1"/>
        <end position="15"/>
    </location>
</feature>
<dbReference type="AlphaFoldDB" id="A0ABD1LF85"/>
<evidence type="ECO:0000313" key="2">
    <source>
        <dbReference type="EMBL" id="KAL2322198.1"/>
    </source>
</evidence>
<keyword evidence="3" id="KW-1185">Reference proteome</keyword>
<reference evidence="2 3" key="1">
    <citation type="submission" date="2024-08" db="EMBL/GenBank/DDBJ databases">
        <title>Insights into the chromosomal genome structure of Flemingia macrophylla.</title>
        <authorList>
            <person name="Ding Y."/>
            <person name="Zhao Y."/>
            <person name="Bi W."/>
            <person name="Wu M."/>
            <person name="Zhao G."/>
            <person name="Gong Y."/>
            <person name="Li W."/>
            <person name="Zhang P."/>
        </authorList>
    </citation>
    <scope>NUCLEOTIDE SEQUENCE [LARGE SCALE GENOMIC DNA]</scope>
    <source>
        <strain evidence="2">DYQJB</strain>
        <tissue evidence="2">Leaf</tissue>
    </source>
</reference>
<accession>A0ABD1LF85</accession>
<evidence type="ECO:0000256" key="1">
    <source>
        <dbReference type="SAM" id="MobiDB-lite"/>
    </source>
</evidence>
<proteinExistence type="predicted"/>
<name>A0ABD1LF85_9FABA</name>
<sequence>MKFSITNTIRGSGSHHSGLLPRAPESPSVGFGLQHQPQRHCWRLAVSSHTQILHLAALKLVLHDLQPCGPHSRISWQHGFTLGGGDSLHASPFALSGGGTSARQQ</sequence>
<dbReference type="EMBL" id="JBGMDY010000009">
    <property type="protein sequence ID" value="KAL2322198.1"/>
    <property type="molecule type" value="Genomic_DNA"/>
</dbReference>
<protein>
    <submittedName>
        <fullName evidence="2">Uncharacterized protein</fullName>
    </submittedName>
</protein>
<feature type="region of interest" description="Disordered" evidence="1">
    <location>
        <begin position="1"/>
        <end position="33"/>
    </location>
</feature>